<dbReference type="AlphaFoldDB" id="A0A433QC83"/>
<evidence type="ECO:0000313" key="2">
    <source>
        <dbReference type="Proteomes" id="UP000274822"/>
    </source>
</evidence>
<dbReference type="Proteomes" id="UP000274822">
    <property type="component" value="Unassembled WGS sequence"/>
</dbReference>
<reference evidence="1 2" key="1">
    <citation type="journal article" date="2018" name="New Phytol.">
        <title>Phylogenomics of Endogonaceae and evolution of mycorrhizas within Mucoromycota.</title>
        <authorList>
            <person name="Chang Y."/>
            <person name="Desiro A."/>
            <person name="Na H."/>
            <person name="Sandor L."/>
            <person name="Lipzen A."/>
            <person name="Clum A."/>
            <person name="Barry K."/>
            <person name="Grigoriev I.V."/>
            <person name="Martin F.M."/>
            <person name="Stajich J.E."/>
            <person name="Smith M.E."/>
            <person name="Bonito G."/>
            <person name="Spatafora J.W."/>
        </authorList>
    </citation>
    <scope>NUCLEOTIDE SEQUENCE [LARGE SCALE GENOMIC DNA]</scope>
    <source>
        <strain evidence="1 2">AD002</strain>
    </source>
</reference>
<gene>
    <name evidence="1" type="ORF">BC938DRAFT_483324</name>
</gene>
<comment type="caution">
    <text evidence="1">The sequence shown here is derived from an EMBL/GenBank/DDBJ whole genome shotgun (WGS) entry which is preliminary data.</text>
</comment>
<organism evidence="1 2">
    <name type="scientific">Jimgerdemannia flammicorona</name>
    <dbReference type="NCBI Taxonomy" id="994334"/>
    <lineage>
        <taxon>Eukaryota</taxon>
        <taxon>Fungi</taxon>
        <taxon>Fungi incertae sedis</taxon>
        <taxon>Mucoromycota</taxon>
        <taxon>Mucoromycotina</taxon>
        <taxon>Endogonomycetes</taxon>
        <taxon>Endogonales</taxon>
        <taxon>Endogonaceae</taxon>
        <taxon>Jimgerdemannia</taxon>
    </lineage>
</organism>
<evidence type="ECO:0000313" key="1">
    <source>
        <dbReference type="EMBL" id="RUS27387.1"/>
    </source>
</evidence>
<proteinExistence type="predicted"/>
<protein>
    <submittedName>
        <fullName evidence="1">Uncharacterized protein</fullName>
    </submittedName>
</protein>
<sequence length="279" mass="30821">MICASQIENVNANRDSELQNAALHRRLKKEAGNPKYPGTKNTYHLVTAPNKDSDSTCVGALLNDKHAVLGGTEGQLANNTSMSKFGFRQVLETRNNAAIGSDGNQLKPVSRHDKHNMYCQNKNRSAYLDFRSTHPPHRWQLILHQQMVRLVIEAPLANDQVRTSVLNLTDHLLELVPLVVLQLLVLLDGGDVELVLGFRLGGLERAGEDGNLGVEDFALHLRMRDVLIDDHTMNKDGVVHGAAHLAIDLDEFEVDLFAFEVGDGEDCIDCKLGELGMGF</sequence>
<accession>A0A433QC83</accession>
<name>A0A433QC83_9FUNG</name>
<dbReference type="EMBL" id="RBNJ01008501">
    <property type="protein sequence ID" value="RUS27387.1"/>
    <property type="molecule type" value="Genomic_DNA"/>
</dbReference>
<keyword evidence="2" id="KW-1185">Reference proteome</keyword>